<dbReference type="InterPro" id="IPR003591">
    <property type="entry name" value="Leu-rich_rpt_typical-subtyp"/>
</dbReference>
<evidence type="ECO:0000313" key="4">
    <source>
        <dbReference type="Proteomes" id="UP001497623"/>
    </source>
</evidence>
<keyword evidence="4" id="KW-1185">Reference proteome</keyword>
<evidence type="ECO:0000256" key="2">
    <source>
        <dbReference type="ARBA" id="ARBA00022737"/>
    </source>
</evidence>
<dbReference type="SUPFAM" id="SSF52075">
    <property type="entry name" value="Outer arm dynein light chain 1"/>
    <property type="match status" value="1"/>
</dbReference>
<keyword evidence="2" id="KW-0677">Repeat</keyword>
<dbReference type="Pfam" id="PF13855">
    <property type="entry name" value="LRR_8"/>
    <property type="match status" value="1"/>
</dbReference>
<sequence>DNNLVELPGAALLHLTSVTWCDLRYNALVHLPQQISALASLQVLLLQGNRLTRLPPTLGSLQELTTLQVSGNPLTWPPSDVVRGGTASIMRFIRTQPGSAQTTMVCHAAI</sequence>
<name>A0AAV2R0R3_MEGNR</name>
<dbReference type="SMART" id="SM00369">
    <property type="entry name" value="LRR_TYP"/>
    <property type="match status" value="3"/>
</dbReference>
<feature type="non-terminal residue" evidence="3">
    <location>
        <position position="110"/>
    </location>
</feature>
<dbReference type="InterPro" id="IPR032675">
    <property type="entry name" value="LRR_dom_sf"/>
</dbReference>
<dbReference type="Proteomes" id="UP001497623">
    <property type="component" value="Unassembled WGS sequence"/>
</dbReference>
<organism evidence="3 4">
    <name type="scientific">Meganyctiphanes norvegica</name>
    <name type="common">Northern krill</name>
    <name type="synonym">Thysanopoda norvegica</name>
    <dbReference type="NCBI Taxonomy" id="48144"/>
    <lineage>
        <taxon>Eukaryota</taxon>
        <taxon>Metazoa</taxon>
        <taxon>Ecdysozoa</taxon>
        <taxon>Arthropoda</taxon>
        <taxon>Crustacea</taxon>
        <taxon>Multicrustacea</taxon>
        <taxon>Malacostraca</taxon>
        <taxon>Eumalacostraca</taxon>
        <taxon>Eucarida</taxon>
        <taxon>Euphausiacea</taxon>
        <taxon>Euphausiidae</taxon>
        <taxon>Meganyctiphanes</taxon>
    </lineage>
</organism>
<evidence type="ECO:0000313" key="3">
    <source>
        <dbReference type="EMBL" id="CAL4110087.1"/>
    </source>
</evidence>
<dbReference type="PANTHER" id="PTHR48051:SF35">
    <property type="entry name" value="LEUCINE-RICH REPEAT-CONTAINING PROTEIN 27"/>
    <property type="match status" value="1"/>
</dbReference>
<dbReference type="Gene3D" id="3.80.10.10">
    <property type="entry name" value="Ribonuclease Inhibitor"/>
    <property type="match status" value="1"/>
</dbReference>
<reference evidence="3 4" key="1">
    <citation type="submission" date="2024-05" db="EMBL/GenBank/DDBJ databases">
        <authorList>
            <person name="Wallberg A."/>
        </authorList>
    </citation>
    <scope>NUCLEOTIDE SEQUENCE [LARGE SCALE GENOMIC DNA]</scope>
</reference>
<dbReference type="PANTHER" id="PTHR48051">
    <property type="match status" value="1"/>
</dbReference>
<dbReference type="InterPro" id="IPR050216">
    <property type="entry name" value="LRR_domain-containing"/>
</dbReference>
<gene>
    <name evidence="3" type="ORF">MNOR_LOCUS19297</name>
</gene>
<protein>
    <submittedName>
        <fullName evidence="3">Uncharacterized protein</fullName>
    </submittedName>
</protein>
<dbReference type="AlphaFoldDB" id="A0AAV2R0R3"/>
<dbReference type="InterPro" id="IPR001611">
    <property type="entry name" value="Leu-rich_rpt"/>
</dbReference>
<dbReference type="EMBL" id="CAXKWB010014244">
    <property type="protein sequence ID" value="CAL4110087.1"/>
    <property type="molecule type" value="Genomic_DNA"/>
</dbReference>
<feature type="non-terminal residue" evidence="3">
    <location>
        <position position="1"/>
    </location>
</feature>
<dbReference type="GO" id="GO:0005737">
    <property type="term" value="C:cytoplasm"/>
    <property type="evidence" value="ECO:0007669"/>
    <property type="project" value="TreeGrafter"/>
</dbReference>
<proteinExistence type="predicted"/>
<keyword evidence="1" id="KW-0433">Leucine-rich repeat</keyword>
<evidence type="ECO:0000256" key="1">
    <source>
        <dbReference type="ARBA" id="ARBA00022614"/>
    </source>
</evidence>
<accession>A0AAV2R0R3</accession>
<comment type="caution">
    <text evidence="3">The sequence shown here is derived from an EMBL/GenBank/DDBJ whole genome shotgun (WGS) entry which is preliminary data.</text>
</comment>
<dbReference type="PROSITE" id="PS51450">
    <property type="entry name" value="LRR"/>
    <property type="match status" value="1"/>
</dbReference>